<sequence length="247" mass="27513">MESPEDNSNWVFDLALIDDIPVPGGHLPSLEPGFHWPSNAISGPPTSVEYGDAFHSSEISKESGSRKRVRSGPCIASDSKAHREKIRRDKLNDRLCNDASDSFPRFQELSSLLDPERPPKVDKSVILTDAARMVIQLRDEAQKLKESCERLHKKVDELKAEKNELRDEKQKLKAEKDGLEQQVKALSAQPGFLPHLSAIPSLFAAPHQVFSTKMMPFVGYPGTPMWQFVSPAAVDTSEDHVLRPPVA</sequence>
<evidence type="ECO:0000313" key="2">
    <source>
        <dbReference type="Proteomes" id="UP001060085"/>
    </source>
</evidence>
<proteinExistence type="predicted"/>
<gene>
    <name evidence="1" type="ORF">M9H77_25660</name>
</gene>
<name>A0ACC0AA72_CATRO</name>
<organism evidence="1 2">
    <name type="scientific">Catharanthus roseus</name>
    <name type="common">Madagascar periwinkle</name>
    <name type="synonym">Vinca rosea</name>
    <dbReference type="NCBI Taxonomy" id="4058"/>
    <lineage>
        <taxon>Eukaryota</taxon>
        <taxon>Viridiplantae</taxon>
        <taxon>Streptophyta</taxon>
        <taxon>Embryophyta</taxon>
        <taxon>Tracheophyta</taxon>
        <taxon>Spermatophyta</taxon>
        <taxon>Magnoliopsida</taxon>
        <taxon>eudicotyledons</taxon>
        <taxon>Gunneridae</taxon>
        <taxon>Pentapetalae</taxon>
        <taxon>asterids</taxon>
        <taxon>lamiids</taxon>
        <taxon>Gentianales</taxon>
        <taxon>Apocynaceae</taxon>
        <taxon>Rauvolfioideae</taxon>
        <taxon>Vinceae</taxon>
        <taxon>Catharanthinae</taxon>
        <taxon>Catharanthus</taxon>
    </lineage>
</organism>
<accession>A0ACC0AA72</accession>
<keyword evidence="2" id="KW-1185">Reference proteome</keyword>
<dbReference type="Proteomes" id="UP001060085">
    <property type="component" value="Linkage Group LG06"/>
</dbReference>
<evidence type="ECO:0000313" key="1">
    <source>
        <dbReference type="EMBL" id="KAI5656867.1"/>
    </source>
</evidence>
<reference evidence="2" key="1">
    <citation type="journal article" date="2023" name="Nat. Plants">
        <title>Single-cell RNA sequencing provides a high-resolution roadmap for understanding the multicellular compartmentation of specialized metabolism.</title>
        <authorList>
            <person name="Sun S."/>
            <person name="Shen X."/>
            <person name="Li Y."/>
            <person name="Li Y."/>
            <person name="Wang S."/>
            <person name="Li R."/>
            <person name="Zhang H."/>
            <person name="Shen G."/>
            <person name="Guo B."/>
            <person name="Wei J."/>
            <person name="Xu J."/>
            <person name="St-Pierre B."/>
            <person name="Chen S."/>
            <person name="Sun C."/>
        </authorList>
    </citation>
    <scope>NUCLEOTIDE SEQUENCE [LARGE SCALE GENOMIC DNA]</scope>
</reference>
<comment type="caution">
    <text evidence="1">The sequence shown here is derived from an EMBL/GenBank/DDBJ whole genome shotgun (WGS) entry which is preliminary data.</text>
</comment>
<protein>
    <submittedName>
        <fullName evidence="1">Uncharacterized protein</fullName>
    </submittedName>
</protein>
<dbReference type="EMBL" id="CM044706">
    <property type="protein sequence ID" value="KAI5656867.1"/>
    <property type="molecule type" value="Genomic_DNA"/>
</dbReference>